<evidence type="ECO:0000259" key="2">
    <source>
        <dbReference type="PROSITE" id="PS51411"/>
    </source>
</evidence>
<proteinExistence type="predicted"/>
<dbReference type="EMBL" id="HE612857">
    <property type="protein sequence ID" value="CCE62141.1"/>
    <property type="molecule type" value="Genomic_DNA"/>
</dbReference>
<evidence type="ECO:0000256" key="1">
    <source>
        <dbReference type="SAM" id="MobiDB-lite"/>
    </source>
</evidence>
<dbReference type="RefSeq" id="XP_003684575.1">
    <property type="nucleotide sequence ID" value="XM_003684527.1"/>
</dbReference>
<reference evidence="3 4" key="1">
    <citation type="journal article" date="2011" name="Proc. Natl. Acad. Sci. U.S.A.">
        <title>Evolutionary erosion of yeast sex chromosomes by mating-type switching accidents.</title>
        <authorList>
            <person name="Gordon J.L."/>
            <person name="Armisen D."/>
            <person name="Proux-Wera E."/>
            <person name="Oheigeartaigh S.S."/>
            <person name="Byrne K.P."/>
            <person name="Wolfe K.H."/>
        </authorList>
    </citation>
    <scope>NUCLEOTIDE SEQUENCE [LARGE SCALE GENOMIC DNA]</scope>
    <source>
        <strain evidence="4">ATCC 24235 / CBS 4417 / NBRC 1672 / NRRL Y-8282 / UCD 70-5</strain>
    </source>
</reference>
<protein>
    <recommendedName>
        <fullName evidence="2">PSP1 C-terminal domain-containing protein</fullName>
    </recommendedName>
</protein>
<feature type="region of interest" description="Disordered" evidence="1">
    <location>
        <begin position="1"/>
        <end position="22"/>
    </location>
</feature>
<dbReference type="eggNOG" id="KOG4679">
    <property type="taxonomic scope" value="Eukaryota"/>
</dbReference>
<dbReference type="OrthoDB" id="243127at2759"/>
<keyword evidence="4" id="KW-1185">Reference proteome</keyword>
<gene>
    <name evidence="3" type="primary">TPHA0B04720</name>
    <name evidence="3" type="ordered locus">TPHA_0B04720</name>
</gene>
<dbReference type="Pfam" id="PF04468">
    <property type="entry name" value="PSP1"/>
    <property type="match status" value="1"/>
</dbReference>
<evidence type="ECO:0000313" key="4">
    <source>
        <dbReference type="Proteomes" id="UP000005666"/>
    </source>
</evidence>
<dbReference type="PANTHER" id="PTHR43830:SF3">
    <property type="entry name" value="PROTEIN PSP1"/>
    <property type="match status" value="1"/>
</dbReference>
<sequence length="917" mass="103939">MNNTTMTHQHNELPSVNSNTSLSDNLQLNNYYDKLLFKNNSGKSLVDLPSKLNNSNNNSQNATNGSENNSLFRNYISKIDNANTLKNSSFDGNNNTNDIASSNNVSIGNEFNEVSEEDPISGSKFNKSTFNDFDLSSSFRGISLNGSSHISNNMQNNNPDINFRNNSISVLPGDFNSSSSNDALHNFPLVALEMTTPSNSEPFPMAYNNHHNMNNNGLGDSNGIFGSQYNATSSIHPFSSSQSTSTHTNDNFYSNGNPASNLQGYSGLFNFKAQLGSSNYRTNDIDKGNDNNDAMLNLNIENARRSSYISDSLIHGQTLQNNLESVIDHLNNNNGLNQYNQFNGAPNDNNRYGSNYMNYSNDPNPNPNSNADRIQHRNSVFTIPTHQATSGIMQARNYTMMESSNISNHMLQQSQQPHQTKQQQQPQPQPQNRYGYAQNYGRNQSFSNGSTNMSMLNTTNNSTQHNRFSQYNQHSHQKNQNNNHNIHNKYQLSNPLSTSNASNNDNADIGLTVFNGRQLKPNDELKQIFKECGSNYFSSELVFEFTDHIKRLLDKSSEDSELKQNCIKFLNFLKSCNSNYVTTTNTELEKTSSTKKNAQSDSSSYMNYEPLALVTLKNGKLELLSIPNNSNLFMSRGDMVIIDGDRGKDLALMVEPAVSFDLALFVYFLKKKIHFDSLITAKSQHYPNKDFVKALIESTRGQSDKLNSRLYDVVELTQLVVPSKQVIRFATPWEVSSNLNNKLKDELKALHVAKMKLSSINNSHLDQDQASTEDMNSQNLDLNVSNTTSNANSKLNITILNAEIQFDRKKLTFYYICDERNDFRDLIKELFKLYKTRIWLCAIPNNLEIYSKYYNSEKKELHLYQQMMQNYTNEDMLEITNNNIHNNNNNILSPFKKIELDNFQIGVYIELVKKLFE</sequence>
<dbReference type="PROSITE" id="PS51411">
    <property type="entry name" value="PSP1_C"/>
    <property type="match status" value="1"/>
</dbReference>
<dbReference type="KEGG" id="tpf:TPHA_0B04720"/>
<dbReference type="GeneID" id="11534704"/>
<feature type="region of interest" description="Disordered" evidence="1">
    <location>
        <begin position="409"/>
        <end position="504"/>
    </location>
</feature>
<dbReference type="HOGENOM" id="CLU_012771_0_0_1"/>
<dbReference type="PANTHER" id="PTHR43830">
    <property type="entry name" value="PROTEIN PSP1"/>
    <property type="match status" value="1"/>
</dbReference>
<dbReference type="InterPro" id="IPR047767">
    <property type="entry name" value="PSP1-like"/>
</dbReference>
<name>G8BQ60_TETPH</name>
<dbReference type="InterPro" id="IPR007557">
    <property type="entry name" value="PSP1_C"/>
</dbReference>
<feature type="domain" description="PSP1 C-terminal" evidence="2">
    <location>
        <begin position="754"/>
        <end position="843"/>
    </location>
</feature>
<dbReference type="Proteomes" id="UP000005666">
    <property type="component" value="Chromosome 2"/>
</dbReference>
<evidence type="ECO:0000313" key="3">
    <source>
        <dbReference type="EMBL" id="CCE62141.1"/>
    </source>
</evidence>
<dbReference type="OMA" id="YYVCQER"/>
<dbReference type="GO" id="GO:0005737">
    <property type="term" value="C:cytoplasm"/>
    <property type="evidence" value="ECO:0007669"/>
    <property type="project" value="TreeGrafter"/>
</dbReference>
<feature type="compositionally biased region" description="Low complexity" evidence="1">
    <location>
        <begin position="447"/>
        <end position="491"/>
    </location>
</feature>
<accession>G8BQ60</accession>
<feature type="compositionally biased region" description="Low complexity" evidence="1">
    <location>
        <begin position="412"/>
        <end position="426"/>
    </location>
</feature>
<organism evidence="3 4">
    <name type="scientific">Tetrapisispora phaffii (strain ATCC 24235 / CBS 4417 / NBRC 1672 / NRRL Y-8282 / UCD 70-5)</name>
    <name type="common">Yeast</name>
    <name type="synonym">Fabospora phaffii</name>
    <dbReference type="NCBI Taxonomy" id="1071381"/>
    <lineage>
        <taxon>Eukaryota</taxon>
        <taxon>Fungi</taxon>
        <taxon>Dikarya</taxon>
        <taxon>Ascomycota</taxon>
        <taxon>Saccharomycotina</taxon>
        <taxon>Saccharomycetes</taxon>
        <taxon>Saccharomycetales</taxon>
        <taxon>Saccharomycetaceae</taxon>
        <taxon>Tetrapisispora</taxon>
    </lineage>
</organism>
<feature type="region of interest" description="Disordered" evidence="1">
    <location>
        <begin position="50"/>
        <end position="69"/>
    </location>
</feature>
<dbReference type="AlphaFoldDB" id="G8BQ60"/>